<reference evidence="2" key="1">
    <citation type="submission" date="2022-05" db="EMBL/GenBank/DDBJ databases">
        <authorList>
            <person name="Park J.-S."/>
        </authorList>
    </citation>
    <scope>NUCLEOTIDE SEQUENCE</scope>
    <source>
        <strain evidence="2">2012CJ41-6</strain>
    </source>
</reference>
<keyword evidence="3" id="KW-1185">Reference proteome</keyword>
<evidence type="ECO:0000313" key="3">
    <source>
        <dbReference type="Proteomes" id="UP001203880"/>
    </source>
</evidence>
<comment type="caution">
    <text evidence="2">The sequence shown here is derived from an EMBL/GenBank/DDBJ whole genome shotgun (WGS) entry which is preliminary data.</text>
</comment>
<dbReference type="EMBL" id="JAMFMB010000006">
    <property type="protein sequence ID" value="MCL6283205.1"/>
    <property type="molecule type" value="Genomic_DNA"/>
</dbReference>
<accession>A0ABT0Q053</accession>
<protein>
    <submittedName>
        <fullName evidence="2">DUF1127 domain-containing protein</fullName>
    </submittedName>
</protein>
<proteinExistence type="predicted"/>
<gene>
    <name evidence="2" type="ORF">M3P21_06630</name>
</gene>
<name>A0ABT0Q053_9RHOB</name>
<dbReference type="Proteomes" id="UP001203880">
    <property type="component" value="Unassembled WGS sequence"/>
</dbReference>
<dbReference type="InterPro" id="IPR009506">
    <property type="entry name" value="YjiS-like"/>
</dbReference>
<dbReference type="Pfam" id="PF06568">
    <property type="entry name" value="YjiS-like"/>
    <property type="match status" value="1"/>
</dbReference>
<feature type="domain" description="YjiS-like" evidence="1">
    <location>
        <begin position="17"/>
        <end position="53"/>
    </location>
</feature>
<sequence>MTLTTESHIRRSTRKSLRTALFNAWAVWRQRRRLQQLDDAALKDIGINRSEARAEARRPFWDAPETWRT</sequence>
<evidence type="ECO:0000313" key="2">
    <source>
        <dbReference type="EMBL" id="MCL6283205.1"/>
    </source>
</evidence>
<dbReference type="RefSeq" id="WP_249707891.1">
    <property type="nucleotide sequence ID" value="NZ_JAMFMB010000006.1"/>
</dbReference>
<organism evidence="2 3">
    <name type="scientific">Ruegeria spongiae</name>
    <dbReference type="NCBI Taxonomy" id="2942209"/>
    <lineage>
        <taxon>Bacteria</taxon>
        <taxon>Pseudomonadati</taxon>
        <taxon>Pseudomonadota</taxon>
        <taxon>Alphaproteobacteria</taxon>
        <taxon>Rhodobacterales</taxon>
        <taxon>Roseobacteraceae</taxon>
        <taxon>Ruegeria</taxon>
    </lineage>
</organism>
<evidence type="ECO:0000259" key="1">
    <source>
        <dbReference type="Pfam" id="PF06568"/>
    </source>
</evidence>